<keyword evidence="2" id="KW-1185">Reference proteome</keyword>
<dbReference type="InterPro" id="IPR005081">
    <property type="entry name" value="SpoIIGA"/>
</dbReference>
<evidence type="ECO:0000313" key="1">
    <source>
        <dbReference type="EMBL" id="SFJ90921.1"/>
    </source>
</evidence>
<organism evidence="1 2">
    <name type="scientific">Thermoflavimicrobium dichotomicum</name>
    <dbReference type="NCBI Taxonomy" id="46223"/>
    <lineage>
        <taxon>Bacteria</taxon>
        <taxon>Bacillati</taxon>
        <taxon>Bacillota</taxon>
        <taxon>Bacilli</taxon>
        <taxon>Bacillales</taxon>
        <taxon>Thermoactinomycetaceae</taxon>
        <taxon>Thermoflavimicrobium</taxon>
    </lineage>
</organism>
<dbReference type="Pfam" id="PF03419">
    <property type="entry name" value="Peptidase_U4"/>
    <property type="match status" value="1"/>
</dbReference>
<dbReference type="GO" id="GO:0004190">
    <property type="term" value="F:aspartic-type endopeptidase activity"/>
    <property type="evidence" value="ECO:0007669"/>
    <property type="project" value="InterPro"/>
</dbReference>
<dbReference type="EMBL" id="FORR01000036">
    <property type="protein sequence ID" value="SFJ90921.1"/>
    <property type="molecule type" value="Genomic_DNA"/>
</dbReference>
<proteinExistence type="predicted"/>
<evidence type="ECO:0000313" key="2">
    <source>
        <dbReference type="Proteomes" id="UP000199545"/>
    </source>
</evidence>
<gene>
    <name evidence="1" type="ORF">SAMN05421852_1362</name>
</gene>
<dbReference type="STRING" id="46223.SAMN05421852_1362"/>
<sequence>MIALHFILTGESQTSGGIFFTETRTGWGSPVSWGFILIGFPLVWMYAKLSFRTLEQQQHIHRFLLPVRIQVKGKQLECTGLVDTGNQLRDPITRAPVIMVELKQLEEKIPASLIDMVKEKDWEQGWAHLPPEWMVKVKLIPYRVAGGETEMMIAFKPDQVEIWQDDGWNNVGRVLIGIDVGCLSSDGTYQAIIHPACVSAVS</sequence>
<dbReference type="AlphaFoldDB" id="A0A1I3V9W9"/>
<name>A0A1I3V9W9_9BACL</name>
<dbReference type="Proteomes" id="UP000199545">
    <property type="component" value="Unassembled WGS sequence"/>
</dbReference>
<dbReference type="GO" id="GO:0006508">
    <property type="term" value="P:proteolysis"/>
    <property type="evidence" value="ECO:0007669"/>
    <property type="project" value="InterPro"/>
</dbReference>
<dbReference type="GO" id="GO:0030436">
    <property type="term" value="P:asexual sporulation"/>
    <property type="evidence" value="ECO:0007669"/>
    <property type="project" value="InterPro"/>
</dbReference>
<protein>
    <submittedName>
        <fullName evidence="1">Stage II sporulation protein GA (Sporulation sigma-E factor processing peptidase)</fullName>
    </submittedName>
</protein>
<accession>A0A1I3V9W9</accession>
<reference evidence="1 2" key="1">
    <citation type="submission" date="2016-10" db="EMBL/GenBank/DDBJ databases">
        <authorList>
            <person name="de Groot N.N."/>
        </authorList>
    </citation>
    <scope>NUCLEOTIDE SEQUENCE [LARGE SCALE GENOMIC DNA]</scope>
    <source>
        <strain evidence="1 2">DSM 44778</strain>
    </source>
</reference>